<dbReference type="RefSeq" id="WP_147030697.1">
    <property type="nucleotide sequence ID" value="NZ_CP042436.1"/>
</dbReference>
<keyword evidence="2" id="KW-1185">Reference proteome</keyword>
<reference evidence="1 2" key="1">
    <citation type="journal article" date="2017" name="Curr. Microbiol.">
        <title>Mucilaginibacter ginsenosidivorans sp. nov., Isolated from Soil of Ginseng Field.</title>
        <authorList>
            <person name="Kim M.M."/>
            <person name="Siddiqi M.Z."/>
            <person name="Im W.T."/>
        </authorList>
    </citation>
    <scope>NUCLEOTIDE SEQUENCE [LARGE SCALE GENOMIC DNA]</scope>
    <source>
        <strain evidence="1 2">Gsoil 3017</strain>
    </source>
</reference>
<protein>
    <recommendedName>
        <fullName evidence="3">HEAT repeat domain-containing protein</fullName>
    </recommendedName>
</protein>
<gene>
    <name evidence="1" type="ORF">FRZ54_05815</name>
</gene>
<dbReference type="EMBL" id="CP042436">
    <property type="protein sequence ID" value="QEC62120.1"/>
    <property type="molecule type" value="Genomic_DNA"/>
</dbReference>
<evidence type="ECO:0000313" key="1">
    <source>
        <dbReference type="EMBL" id="QEC62120.1"/>
    </source>
</evidence>
<organism evidence="1 2">
    <name type="scientific">Mucilaginibacter ginsenosidivorans</name>
    <dbReference type="NCBI Taxonomy" id="398053"/>
    <lineage>
        <taxon>Bacteria</taxon>
        <taxon>Pseudomonadati</taxon>
        <taxon>Bacteroidota</taxon>
        <taxon>Sphingobacteriia</taxon>
        <taxon>Sphingobacteriales</taxon>
        <taxon>Sphingobacteriaceae</taxon>
        <taxon>Mucilaginibacter</taxon>
    </lineage>
</organism>
<accession>A0A5B8USP7</accession>
<dbReference type="AlphaFoldDB" id="A0A5B8USP7"/>
<evidence type="ECO:0000313" key="2">
    <source>
        <dbReference type="Proteomes" id="UP000321479"/>
    </source>
</evidence>
<dbReference type="Proteomes" id="UP000321479">
    <property type="component" value="Chromosome"/>
</dbReference>
<evidence type="ECO:0008006" key="3">
    <source>
        <dbReference type="Google" id="ProtNLM"/>
    </source>
</evidence>
<dbReference type="OrthoDB" id="1444158at2"/>
<name>A0A5B8USP7_9SPHI</name>
<proteinExistence type="predicted"/>
<sequence length="170" mass="19636">MSDLERLLSGDDLRSIGESNRVVSAIQNQEDFDELFRLIFSPNRIIAMRAADAVEKITIARPEYLAKYPGDILKLSEKAENKELKWHLALLIPRVKLESKDLQHAWLMLQNWAECTSNSRIVRVNSLQGLYQIALMHPGYKNDLMHIITRLETENIPSISARIRKIKDRV</sequence>
<dbReference type="KEGG" id="mgin:FRZ54_05815"/>